<organism evidence="1 2">
    <name type="scientific">Francisella orientalis</name>
    <dbReference type="NCBI Taxonomy" id="299583"/>
    <lineage>
        <taxon>Bacteria</taxon>
        <taxon>Pseudomonadati</taxon>
        <taxon>Pseudomonadota</taxon>
        <taxon>Gammaproteobacteria</taxon>
        <taxon>Thiotrichales</taxon>
        <taxon>Francisellaceae</taxon>
        <taxon>Francisella</taxon>
    </lineage>
</organism>
<reference evidence="1" key="1">
    <citation type="submission" date="2017-08" db="EMBL/GenBank/DDBJ databases">
        <title>Complete Genome Sequence of Francisella noatunensis subsp. orientalis strain FNO190.</title>
        <authorList>
            <person name="Pereira F.L."/>
            <person name="Goncalves L.A."/>
            <person name="Guilherme T.C."/>
            <person name="Soares S.C."/>
            <person name="Dorella F.A."/>
            <person name="Carvalho A.F."/>
            <person name="Leibowitz M.P."/>
            <person name="Leal C.A.G."/>
            <person name="Azevedo V.A.C."/>
            <person name="Figueiredo H.C.P."/>
        </authorList>
    </citation>
    <scope>NUCLEOTIDE SEQUENCE</scope>
    <source>
        <strain evidence="1">FNO190</strain>
    </source>
</reference>
<dbReference type="Proteomes" id="UP000035930">
    <property type="component" value="Chromosome"/>
</dbReference>
<accession>A0ABM5U5U0</accession>
<keyword evidence="2" id="KW-1185">Reference proteome</keyword>
<evidence type="ECO:0000313" key="1">
    <source>
        <dbReference type="EMBL" id="AKN88620.1"/>
    </source>
</evidence>
<dbReference type="EMBL" id="CP011923">
    <property type="protein sequence ID" value="AKN88620.1"/>
    <property type="molecule type" value="Genomic_DNA"/>
</dbReference>
<evidence type="ECO:0000313" key="2">
    <source>
        <dbReference type="Proteomes" id="UP000035930"/>
    </source>
</evidence>
<name>A0ABM5U5U0_9GAMM</name>
<protein>
    <submittedName>
        <fullName evidence="1">Uncharacterized protein</fullName>
    </submittedName>
</protein>
<sequence length="33" mass="3922">MIIAQLIGMIRMNQERRAKVVYQSIKVTKSKRM</sequence>
<gene>
    <name evidence="1" type="ORF">FNO190_0867</name>
</gene>
<proteinExistence type="predicted"/>